<evidence type="ECO:0000259" key="1">
    <source>
        <dbReference type="Pfam" id="PF00425"/>
    </source>
</evidence>
<evidence type="ECO:0000313" key="2">
    <source>
        <dbReference type="EMBL" id="MBQ0855548.1"/>
    </source>
</evidence>
<evidence type="ECO:0000313" key="3">
    <source>
        <dbReference type="Proteomes" id="UP000677413"/>
    </source>
</evidence>
<keyword evidence="3" id="KW-1185">Reference proteome</keyword>
<dbReference type="PANTHER" id="PTHR11236:SF50">
    <property type="entry name" value="AMINODEOXYCHORISMATE SYNTHASE COMPONENT 1"/>
    <property type="match status" value="1"/>
</dbReference>
<organism evidence="2 3">
    <name type="scientific">Streptomyces liliiviolaceus</name>
    <dbReference type="NCBI Taxonomy" id="2823109"/>
    <lineage>
        <taxon>Bacteria</taxon>
        <taxon>Bacillati</taxon>
        <taxon>Actinomycetota</taxon>
        <taxon>Actinomycetes</taxon>
        <taxon>Kitasatosporales</taxon>
        <taxon>Streptomycetaceae</taxon>
        <taxon>Streptomyces</taxon>
    </lineage>
</organism>
<protein>
    <submittedName>
        <fullName evidence="2">Chorismate-binding protein</fullName>
    </submittedName>
</protein>
<dbReference type="Gene3D" id="3.60.120.10">
    <property type="entry name" value="Anthranilate synthase"/>
    <property type="match status" value="1"/>
</dbReference>
<dbReference type="InterPro" id="IPR005801">
    <property type="entry name" value="ADC_synthase"/>
</dbReference>
<reference evidence="2 3" key="1">
    <citation type="submission" date="2021-04" db="EMBL/GenBank/DDBJ databases">
        <authorList>
            <person name="Tang X."/>
            <person name="Zhou X."/>
            <person name="Chen X."/>
            <person name="Cernava T."/>
            <person name="Zhang C."/>
        </authorList>
    </citation>
    <scope>NUCLEOTIDE SEQUENCE [LARGE SCALE GENOMIC DNA]</scope>
    <source>
        <strain evidence="2 3">BH-SS-21</strain>
    </source>
</reference>
<sequence>MACWEGVFATCLLDVTDDPAALDSRGFWVVVADFEGKVTCARFRDLHRRPAPALVSVPWAGPRRQEWSTSLDRQAYITAVGRIRDHIAAGEVYQANLCRVLSAPLARDADIQALAGVLRQRNPAPYAGVVRLPGQGLEIATASPELFLRRRGRTVTSSPIKGTGRTEADLLDKDHAENVMIVDLVRNDLGRVCTPGSVVVPDLCAVEKHPGLVHLVSSVQGELVEGTGWPELLGAALPPGSVTGAPKERALQLIRMLEPSPRGPYCGAIGWVDADRKCGELAVGIRTFWIDRQAGLLRFGTGAGITWGSDPEREWDETELKARRLLAIASSGV</sequence>
<gene>
    <name evidence="2" type="ORF">J8N05_46130</name>
</gene>
<dbReference type="Pfam" id="PF00425">
    <property type="entry name" value="Chorismate_bind"/>
    <property type="match status" value="1"/>
</dbReference>
<dbReference type="SUPFAM" id="SSF56322">
    <property type="entry name" value="ADC synthase"/>
    <property type="match status" value="1"/>
</dbReference>
<name>A0A940Y4P7_9ACTN</name>
<dbReference type="GO" id="GO:0046820">
    <property type="term" value="F:4-amino-4-deoxychorismate synthase activity"/>
    <property type="evidence" value="ECO:0007669"/>
    <property type="project" value="TreeGrafter"/>
</dbReference>
<accession>A0A940Y4P7</accession>
<dbReference type="AlphaFoldDB" id="A0A940Y4P7"/>
<dbReference type="PRINTS" id="PR00095">
    <property type="entry name" value="ANTSNTHASEI"/>
</dbReference>
<dbReference type="EMBL" id="JAGPYQ010000002">
    <property type="protein sequence ID" value="MBQ0855548.1"/>
    <property type="molecule type" value="Genomic_DNA"/>
</dbReference>
<dbReference type="Proteomes" id="UP000677413">
    <property type="component" value="Unassembled WGS sequence"/>
</dbReference>
<feature type="domain" description="Chorismate-utilising enzyme C-terminal" evidence="1">
    <location>
        <begin position="73"/>
        <end position="321"/>
    </location>
</feature>
<dbReference type="InterPro" id="IPR015890">
    <property type="entry name" value="Chorismate_C"/>
</dbReference>
<dbReference type="PANTHER" id="PTHR11236">
    <property type="entry name" value="AMINOBENZOATE/ANTHRANILATE SYNTHASE"/>
    <property type="match status" value="1"/>
</dbReference>
<dbReference type="InterPro" id="IPR019999">
    <property type="entry name" value="Anth_synth_I-like"/>
</dbReference>
<comment type="caution">
    <text evidence="2">The sequence shown here is derived from an EMBL/GenBank/DDBJ whole genome shotgun (WGS) entry which is preliminary data.</text>
</comment>
<dbReference type="GO" id="GO:0000162">
    <property type="term" value="P:L-tryptophan biosynthetic process"/>
    <property type="evidence" value="ECO:0007669"/>
    <property type="project" value="TreeGrafter"/>
</dbReference>
<proteinExistence type="predicted"/>